<dbReference type="AlphaFoldDB" id="A0A166W348"/>
<keyword evidence="4" id="KW-1185">Reference proteome</keyword>
<proteinExistence type="predicted"/>
<evidence type="ECO:0000259" key="2">
    <source>
        <dbReference type="Pfam" id="PF18802"/>
    </source>
</evidence>
<dbReference type="PANTHER" id="PTHR33096:SF1">
    <property type="entry name" value="CXC1-LIKE CYSTEINE CLUSTER ASSOCIATED WITH KDZ TRANSPOSASES DOMAIN-CONTAINING PROTEIN"/>
    <property type="match status" value="1"/>
</dbReference>
<accession>A0A166W348</accession>
<evidence type="ECO:0000256" key="1">
    <source>
        <dbReference type="SAM" id="MobiDB-lite"/>
    </source>
</evidence>
<organism evidence="3 4">
    <name type="scientific">Athelia psychrophila</name>
    <dbReference type="NCBI Taxonomy" id="1759441"/>
    <lineage>
        <taxon>Eukaryota</taxon>
        <taxon>Fungi</taxon>
        <taxon>Dikarya</taxon>
        <taxon>Basidiomycota</taxon>
        <taxon>Agaricomycotina</taxon>
        <taxon>Agaricomycetes</taxon>
        <taxon>Agaricomycetidae</taxon>
        <taxon>Atheliales</taxon>
        <taxon>Atheliaceae</taxon>
        <taxon>Athelia</taxon>
    </lineage>
</organism>
<protein>
    <recommendedName>
        <fullName evidence="2">CxC1-like cysteine cluster associated with KDZ transposases domain-containing protein</fullName>
    </recommendedName>
</protein>
<dbReference type="EMBL" id="KV417483">
    <property type="protein sequence ID" value="KZP33321.1"/>
    <property type="molecule type" value="Genomic_DNA"/>
</dbReference>
<evidence type="ECO:0000313" key="4">
    <source>
        <dbReference type="Proteomes" id="UP000076532"/>
    </source>
</evidence>
<dbReference type="InterPro" id="IPR041320">
    <property type="entry name" value="CxC1"/>
</dbReference>
<dbReference type="Proteomes" id="UP000076532">
    <property type="component" value="Unassembled WGS sequence"/>
</dbReference>
<dbReference type="STRING" id="436010.A0A166W348"/>
<dbReference type="Pfam" id="PF18802">
    <property type="entry name" value="CxC1"/>
    <property type="match status" value="1"/>
</dbReference>
<name>A0A166W348_9AGAM</name>
<gene>
    <name evidence="3" type="ORF">FIBSPDRAFT_882070</name>
</gene>
<dbReference type="PANTHER" id="PTHR33096">
    <property type="entry name" value="CXC2 DOMAIN-CONTAINING PROTEIN"/>
    <property type="match status" value="1"/>
</dbReference>
<feature type="domain" description="CxC1-like cysteine cluster associated with KDZ transposases" evidence="2">
    <location>
        <begin position="129"/>
        <end position="218"/>
    </location>
</feature>
<evidence type="ECO:0000313" key="3">
    <source>
        <dbReference type="EMBL" id="KZP33321.1"/>
    </source>
</evidence>
<reference evidence="3 4" key="1">
    <citation type="journal article" date="2016" name="Mol. Biol. Evol.">
        <title>Comparative Genomics of Early-Diverging Mushroom-Forming Fungi Provides Insights into the Origins of Lignocellulose Decay Capabilities.</title>
        <authorList>
            <person name="Nagy L.G."/>
            <person name="Riley R."/>
            <person name="Tritt A."/>
            <person name="Adam C."/>
            <person name="Daum C."/>
            <person name="Floudas D."/>
            <person name="Sun H."/>
            <person name="Yadav J.S."/>
            <person name="Pangilinan J."/>
            <person name="Larsson K.H."/>
            <person name="Matsuura K."/>
            <person name="Barry K."/>
            <person name="Labutti K."/>
            <person name="Kuo R."/>
            <person name="Ohm R.A."/>
            <person name="Bhattacharya S.S."/>
            <person name="Shirouzu T."/>
            <person name="Yoshinaga Y."/>
            <person name="Martin F.M."/>
            <person name="Grigoriev I.V."/>
            <person name="Hibbett D.S."/>
        </authorList>
    </citation>
    <scope>NUCLEOTIDE SEQUENCE [LARGE SCALE GENOMIC DNA]</scope>
    <source>
        <strain evidence="3 4">CBS 109695</strain>
    </source>
</reference>
<feature type="region of interest" description="Disordered" evidence="1">
    <location>
        <begin position="1"/>
        <end position="32"/>
    </location>
</feature>
<dbReference type="OrthoDB" id="3253684at2759"/>
<sequence length="316" mass="35495">MASRDRKRQPVTGGYGQHYVSPKKARNSSSKRTKIYLGDPAQREQLRSKLANIFSPSKTTETTVPIDDADPDWMNVDNDTVEVAEDAEDAGYHLYDKWKKIVPGLVDKYLRYMNATIGKPVGPGCPSEIPRSDCTCGHERAKMSRLTCLYYDHFRAVKVHSCYCQPIAQQLVKHGLFPSAPEQPQIAVALELLGLYHTLFERSCNAVNALAESLHSHYTRRGFHTVNEQGDYIVNPWRRPLGAAIQWHDTLQVEVQTALEVAAAAISVASRAQAAKWVDELSATERAAKSRTHAADSHLYYIPHEFLVRPVVRNAR</sequence>
<feature type="compositionally biased region" description="Basic residues" evidence="1">
    <location>
        <begin position="21"/>
        <end position="32"/>
    </location>
</feature>